<gene>
    <name evidence="1" type="ORF">H9891_06370</name>
</gene>
<dbReference type="Proteomes" id="UP000823989">
    <property type="component" value="Unassembled WGS sequence"/>
</dbReference>
<reference evidence="1" key="1">
    <citation type="journal article" date="2021" name="PeerJ">
        <title>Extensive microbial diversity within the chicken gut microbiome revealed by metagenomics and culture.</title>
        <authorList>
            <person name="Gilroy R."/>
            <person name="Ravi A."/>
            <person name="Getino M."/>
            <person name="Pursley I."/>
            <person name="Horton D.L."/>
            <person name="Alikhan N.F."/>
            <person name="Baker D."/>
            <person name="Gharbi K."/>
            <person name="Hall N."/>
            <person name="Watson M."/>
            <person name="Adriaenssens E.M."/>
            <person name="Foster-Nyarko E."/>
            <person name="Jarju S."/>
            <person name="Secka A."/>
            <person name="Antonio M."/>
            <person name="Oren A."/>
            <person name="Chaudhuri R.R."/>
            <person name="La Ragione R."/>
            <person name="Hildebrand F."/>
            <person name="Pallen M.J."/>
        </authorList>
    </citation>
    <scope>NUCLEOTIDE SEQUENCE</scope>
    <source>
        <strain evidence="1">ChiHjej13B12-752</strain>
    </source>
</reference>
<comment type="caution">
    <text evidence="1">The sequence shown here is derived from an EMBL/GenBank/DDBJ whole genome shotgun (WGS) entry which is preliminary data.</text>
</comment>
<evidence type="ECO:0000313" key="2">
    <source>
        <dbReference type="Proteomes" id="UP000823989"/>
    </source>
</evidence>
<name>A0A9D1QHA5_9STAP</name>
<dbReference type="EMBL" id="DXHR01000022">
    <property type="protein sequence ID" value="HIW12771.1"/>
    <property type="molecule type" value="Genomic_DNA"/>
</dbReference>
<protein>
    <submittedName>
        <fullName evidence="1">Uncharacterized protein</fullName>
    </submittedName>
</protein>
<proteinExistence type="predicted"/>
<dbReference type="AlphaFoldDB" id="A0A9D1QHA5"/>
<evidence type="ECO:0000313" key="1">
    <source>
        <dbReference type="EMBL" id="HIW12771.1"/>
    </source>
</evidence>
<sequence>TDEDVYLYIVAETYIRLCIQANIQIKDFAEVNNVLKNIGMHESNKPIDESYYLLNWLLMQEKEDVMFGVEGSFNDYTELVYLDLSRIFNKNLKKFIKLDKNDKNFILNVITNYIEGKYGDEILYDSYNDFVVNFDEIERKEFDGSKISSEDLYYLAEEINDDPG</sequence>
<reference evidence="1" key="2">
    <citation type="submission" date="2021-04" db="EMBL/GenBank/DDBJ databases">
        <authorList>
            <person name="Gilroy R."/>
        </authorList>
    </citation>
    <scope>NUCLEOTIDE SEQUENCE</scope>
    <source>
        <strain evidence="1">ChiHjej13B12-752</strain>
    </source>
</reference>
<feature type="non-terminal residue" evidence="1">
    <location>
        <position position="1"/>
    </location>
</feature>
<accession>A0A9D1QHA5</accession>
<organism evidence="1 2">
    <name type="scientific">Candidatus Salinicoccus stercoripullorum</name>
    <dbReference type="NCBI Taxonomy" id="2838756"/>
    <lineage>
        <taxon>Bacteria</taxon>
        <taxon>Bacillati</taxon>
        <taxon>Bacillota</taxon>
        <taxon>Bacilli</taxon>
        <taxon>Bacillales</taxon>
        <taxon>Staphylococcaceae</taxon>
        <taxon>Salinicoccus</taxon>
    </lineage>
</organism>